<name>A0A074KWV9_9BACT</name>
<sequence>MKNSILTFALFLSIIAASLAIDPAYEKAMLSQLEQLGQAKTQEEFQAAANAFARIGEMKQEAWLPQYYAALAYTRMSLQHPGNVIDKDALLAKAKEHLSKATDLSPSNSELVTLDGFIIMARLSADPQRRGQSLSPKVMQTYGKAIELDKSNPRPLMLMAQMEYGMAQYFGQGPEKACGLARISLDLYKQEGANASENNLNPTWGKEMAEQLTKRCK</sequence>
<dbReference type="eggNOG" id="ENOG502ZB91">
    <property type="taxonomic scope" value="Bacteria"/>
</dbReference>
<dbReference type="STRING" id="1048983.EL17_19390"/>
<proteinExistence type="predicted"/>
<keyword evidence="3" id="KW-1185">Reference proteome</keyword>
<dbReference type="Proteomes" id="UP000027821">
    <property type="component" value="Unassembled WGS sequence"/>
</dbReference>
<gene>
    <name evidence="2" type="ORF">EL17_19390</name>
</gene>
<dbReference type="EMBL" id="JMIH01000028">
    <property type="protein sequence ID" value="KEO72078.1"/>
    <property type="molecule type" value="Genomic_DNA"/>
</dbReference>
<reference evidence="2 3" key="1">
    <citation type="submission" date="2014-04" db="EMBL/GenBank/DDBJ databases">
        <title>Characterization and application of a salt tolerant electro-active bacterium.</title>
        <authorList>
            <person name="Yang L."/>
            <person name="Wei S."/>
            <person name="Tay Q.X.M."/>
        </authorList>
    </citation>
    <scope>NUCLEOTIDE SEQUENCE [LARGE SCALE GENOMIC DNA]</scope>
    <source>
        <strain evidence="2 3">LY1</strain>
    </source>
</reference>
<comment type="caution">
    <text evidence="2">The sequence shown here is derived from an EMBL/GenBank/DDBJ whole genome shotgun (WGS) entry which is preliminary data.</text>
</comment>
<organism evidence="2 3">
    <name type="scientific">Anditalea andensis</name>
    <dbReference type="NCBI Taxonomy" id="1048983"/>
    <lineage>
        <taxon>Bacteria</taxon>
        <taxon>Pseudomonadati</taxon>
        <taxon>Bacteroidota</taxon>
        <taxon>Cytophagia</taxon>
        <taxon>Cytophagales</taxon>
        <taxon>Cytophagaceae</taxon>
        <taxon>Anditalea</taxon>
    </lineage>
</organism>
<protein>
    <recommendedName>
        <fullName evidence="4">Tetratricopeptide repeat protein</fullName>
    </recommendedName>
</protein>
<dbReference type="InterPro" id="IPR011990">
    <property type="entry name" value="TPR-like_helical_dom_sf"/>
</dbReference>
<keyword evidence="1" id="KW-0732">Signal</keyword>
<dbReference type="SUPFAM" id="SSF48452">
    <property type="entry name" value="TPR-like"/>
    <property type="match status" value="1"/>
</dbReference>
<evidence type="ECO:0008006" key="4">
    <source>
        <dbReference type="Google" id="ProtNLM"/>
    </source>
</evidence>
<accession>A0A074KWV9</accession>
<feature type="signal peptide" evidence="1">
    <location>
        <begin position="1"/>
        <end position="20"/>
    </location>
</feature>
<evidence type="ECO:0000256" key="1">
    <source>
        <dbReference type="SAM" id="SignalP"/>
    </source>
</evidence>
<evidence type="ECO:0000313" key="3">
    <source>
        <dbReference type="Proteomes" id="UP000027821"/>
    </source>
</evidence>
<feature type="chain" id="PRO_5001695472" description="Tetratricopeptide repeat protein" evidence="1">
    <location>
        <begin position="21"/>
        <end position="217"/>
    </location>
</feature>
<dbReference type="Gene3D" id="1.25.40.10">
    <property type="entry name" value="Tetratricopeptide repeat domain"/>
    <property type="match status" value="1"/>
</dbReference>
<evidence type="ECO:0000313" key="2">
    <source>
        <dbReference type="EMBL" id="KEO72078.1"/>
    </source>
</evidence>
<dbReference type="OrthoDB" id="1150971at2"/>
<dbReference type="AlphaFoldDB" id="A0A074KWV9"/>
<dbReference type="RefSeq" id="WP_035078281.1">
    <property type="nucleotide sequence ID" value="NZ_JMIH01000028.1"/>
</dbReference>